<feature type="compositionally biased region" description="Acidic residues" evidence="13">
    <location>
        <begin position="131"/>
        <end position="146"/>
    </location>
</feature>
<dbReference type="PROSITE" id="PS00518">
    <property type="entry name" value="ZF_RING_1"/>
    <property type="match status" value="1"/>
</dbReference>
<dbReference type="InterPro" id="IPR001841">
    <property type="entry name" value="Znf_RING"/>
</dbReference>
<evidence type="ECO:0000256" key="4">
    <source>
        <dbReference type="ARBA" id="ARBA00022723"/>
    </source>
</evidence>
<dbReference type="PANTHER" id="PTHR13580">
    <property type="entry name" value="TGF-BETA INDUCED APOPTOSIS PROTEIN"/>
    <property type="match status" value="1"/>
</dbReference>
<dbReference type="Gene3D" id="3.30.160.60">
    <property type="entry name" value="Classic Zinc Finger"/>
    <property type="match status" value="1"/>
</dbReference>
<dbReference type="SUPFAM" id="SSF57850">
    <property type="entry name" value="RING/U-box"/>
    <property type="match status" value="1"/>
</dbReference>
<evidence type="ECO:0000256" key="3">
    <source>
        <dbReference type="ARBA" id="ARBA00022703"/>
    </source>
</evidence>
<dbReference type="Gene3D" id="3.30.40.10">
    <property type="entry name" value="Zinc/RING finger domain, C3HC4 (zinc finger)"/>
    <property type="match status" value="1"/>
</dbReference>
<dbReference type="InterPro" id="IPR017907">
    <property type="entry name" value="Znf_RING_CS"/>
</dbReference>
<evidence type="ECO:0000256" key="2">
    <source>
        <dbReference type="ARBA" id="ARBA00008548"/>
    </source>
</evidence>
<protein>
    <submittedName>
        <fullName evidence="17">Cysteine/serine-rich nuclear protein 3-like</fullName>
    </submittedName>
</protein>
<dbReference type="InterPro" id="IPR013083">
    <property type="entry name" value="Znf_RING/FYVE/PHD"/>
</dbReference>
<comment type="similarity">
    <text evidence="2">Belongs to the AXUD1 family.</text>
</comment>
<feature type="region of interest" description="Disordered" evidence="13">
    <location>
        <begin position="123"/>
        <end position="146"/>
    </location>
</feature>
<evidence type="ECO:0000259" key="14">
    <source>
        <dbReference type="PROSITE" id="PS50089"/>
    </source>
</evidence>
<proteinExistence type="inferred from homology"/>
<keyword evidence="16" id="KW-1185">Reference proteome</keyword>
<evidence type="ECO:0000256" key="7">
    <source>
        <dbReference type="ARBA" id="ARBA00023015"/>
    </source>
</evidence>
<dbReference type="PROSITE" id="PS50089">
    <property type="entry name" value="ZF_RING_2"/>
    <property type="match status" value="1"/>
</dbReference>
<evidence type="ECO:0000256" key="11">
    <source>
        <dbReference type="ARBA" id="ARBA00023242"/>
    </source>
</evidence>
<evidence type="ECO:0000256" key="10">
    <source>
        <dbReference type="ARBA" id="ARBA00023163"/>
    </source>
</evidence>
<evidence type="ECO:0000313" key="16">
    <source>
        <dbReference type="Proteomes" id="UP000694865"/>
    </source>
</evidence>
<feature type="domain" description="B box-type" evidence="15">
    <location>
        <begin position="403"/>
        <end position="446"/>
    </location>
</feature>
<evidence type="ECO:0000256" key="1">
    <source>
        <dbReference type="ARBA" id="ARBA00004123"/>
    </source>
</evidence>
<dbReference type="SMART" id="SM00184">
    <property type="entry name" value="RING"/>
    <property type="match status" value="1"/>
</dbReference>
<organism evidence="16 17">
    <name type="scientific">Saccoglossus kowalevskii</name>
    <name type="common">Acorn worm</name>
    <dbReference type="NCBI Taxonomy" id="10224"/>
    <lineage>
        <taxon>Eukaryota</taxon>
        <taxon>Metazoa</taxon>
        <taxon>Hemichordata</taxon>
        <taxon>Enteropneusta</taxon>
        <taxon>Harrimaniidae</taxon>
        <taxon>Saccoglossus</taxon>
    </lineage>
</organism>
<evidence type="ECO:0000259" key="15">
    <source>
        <dbReference type="PROSITE" id="PS50119"/>
    </source>
</evidence>
<accession>A0ABM0MT94</accession>
<sequence>MLKRKHSDCSPTRSDDTPETTPSSEFEESSCDSMCGSGASGSTEPTVKKKKKNVQFNGVTVFYFRRSQGFTCVPSQGGSTLGMANSHDNIFHFSLNEFAMEQERVHKEMLKDQIRQRRRQQALKFRNGETSLDEEEEDDDEDSNTEEEIDKLNINDYYFLQPVPTKKRRILLRSAGVKKIDSTEKRDCKLIRISREVCGCDCKVYCDPETCACSLANIKCQVDRLSFPCGCSKDGCGNLQGRIEFNPVRVRTHFIHTLMRLDMESNQNDLTCSICLEFYKEPKVLPCLHTFCEQCLVDFKAKSGGVLSCATCRVPCDIPIQDLKFNFSMTEILHAFQKKKELIADHSLMCETCEKRPATHRCINCPQFCCDVCVKAHTALQMHKVLTIDKYRETESKDQQLVRSGTVCNEHEANTLKFYCDTCQIPICYDCTVVKHRAPEHVHMDLQEVVEKYKIQLREQLWQMKDKELELEWRIKTAKGTKDEIKRQSKTEKTKVMRRVEFMIATLRREEGRLLLLWMKVSEKIWKL</sequence>
<evidence type="ECO:0000313" key="17">
    <source>
        <dbReference type="RefSeq" id="XP_006823235.1"/>
    </source>
</evidence>
<feature type="domain" description="B box-type" evidence="15">
    <location>
        <begin position="345"/>
        <end position="388"/>
    </location>
</feature>
<keyword evidence="4" id="KW-0479">Metal-binding</keyword>
<keyword evidence="9" id="KW-0010">Activator</keyword>
<keyword evidence="8" id="KW-0238">DNA-binding</keyword>
<dbReference type="InterPro" id="IPR023260">
    <property type="entry name" value="Cys/Ser-rich_nuc_prot"/>
</dbReference>
<dbReference type="InterPro" id="IPR027370">
    <property type="entry name" value="Znf-RING_euk"/>
</dbReference>
<name>A0ABM0MT94_SACKO</name>
<keyword evidence="10" id="KW-0804">Transcription</keyword>
<evidence type="ECO:0000256" key="5">
    <source>
        <dbReference type="ARBA" id="ARBA00022771"/>
    </source>
</evidence>
<dbReference type="InterPro" id="IPR031972">
    <property type="entry name" value="CSRNP_N"/>
</dbReference>
<dbReference type="SUPFAM" id="SSF57845">
    <property type="entry name" value="B-box zinc-binding domain"/>
    <property type="match status" value="1"/>
</dbReference>
<dbReference type="Pfam" id="PF13445">
    <property type="entry name" value="zf-RING_UBOX"/>
    <property type="match status" value="1"/>
</dbReference>
<keyword evidence="11" id="KW-0539">Nucleus</keyword>
<dbReference type="CDD" id="cd19757">
    <property type="entry name" value="Bbox1"/>
    <property type="match status" value="1"/>
</dbReference>
<dbReference type="PROSITE" id="PS50119">
    <property type="entry name" value="ZF_BBOX"/>
    <property type="match status" value="2"/>
</dbReference>
<evidence type="ECO:0000256" key="6">
    <source>
        <dbReference type="ARBA" id="ARBA00022833"/>
    </source>
</evidence>
<comment type="subcellular location">
    <subcellularLocation>
        <location evidence="1">Nucleus</location>
    </subcellularLocation>
</comment>
<dbReference type="Proteomes" id="UP000694865">
    <property type="component" value="Unplaced"/>
</dbReference>
<dbReference type="SMART" id="SM00336">
    <property type="entry name" value="BBOX"/>
    <property type="match status" value="2"/>
</dbReference>
<dbReference type="Pfam" id="PF00643">
    <property type="entry name" value="zf-B_box"/>
    <property type="match status" value="1"/>
</dbReference>
<keyword evidence="3" id="KW-0053">Apoptosis</keyword>
<dbReference type="RefSeq" id="XP_006823235.1">
    <property type="nucleotide sequence ID" value="XM_006823172.1"/>
</dbReference>
<feature type="domain" description="RING-type" evidence="14">
    <location>
        <begin position="272"/>
        <end position="313"/>
    </location>
</feature>
<dbReference type="InterPro" id="IPR000315">
    <property type="entry name" value="Znf_B-box"/>
</dbReference>
<keyword evidence="6" id="KW-0862">Zinc</keyword>
<dbReference type="Pfam" id="PF16019">
    <property type="entry name" value="CSRNP_N"/>
    <property type="match status" value="1"/>
</dbReference>
<feature type="region of interest" description="Disordered" evidence="13">
    <location>
        <begin position="1"/>
        <end position="49"/>
    </location>
</feature>
<gene>
    <name evidence="17" type="primary">LOC102802800</name>
</gene>
<reference evidence="17" key="1">
    <citation type="submission" date="2025-08" db="UniProtKB">
        <authorList>
            <consortium name="RefSeq"/>
        </authorList>
    </citation>
    <scope>IDENTIFICATION</scope>
    <source>
        <tissue evidence="17">Testes</tissue>
    </source>
</reference>
<evidence type="ECO:0000256" key="13">
    <source>
        <dbReference type="SAM" id="MobiDB-lite"/>
    </source>
</evidence>
<evidence type="ECO:0000256" key="9">
    <source>
        <dbReference type="ARBA" id="ARBA00023159"/>
    </source>
</evidence>
<dbReference type="PRINTS" id="PR02031">
    <property type="entry name" value="CYSSERRICHNP"/>
</dbReference>
<keyword evidence="5 12" id="KW-0863">Zinc-finger</keyword>
<dbReference type="PANTHER" id="PTHR13580:SF9">
    <property type="entry name" value="AXIN1 UP-REGULATED 1, ISOFORM A"/>
    <property type="match status" value="1"/>
</dbReference>
<dbReference type="GeneID" id="102802800"/>
<keyword evidence="7" id="KW-0805">Transcription regulation</keyword>
<evidence type="ECO:0000256" key="12">
    <source>
        <dbReference type="PROSITE-ProRule" id="PRU00024"/>
    </source>
</evidence>
<evidence type="ECO:0000256" key="8">
    <source>
        <dbReference type="ARBA" id="ARBA00023125"/>
    </source>
</evidence>